<dbReference type="AlphaFoldDB" id="A0A0E9WY00"/>
<name>A0A0E9WY00_ANGAN</name>
<reference evidence="1" key="1">
    <citation type="submission" date="2014-11" db="EMBL/GenBank/DDBJ databases">
        <authorList>
            <person name="Amaro Gonzalez C."/>
        </authorList>
    </citation>
    <scope>NUCLEOTIDE SEQUENCE</scope>
</reference>
<sequence length="66" mass="7890">MQEEINMNLMRIQNKNMCRCSFNFRCSHCRQKNFASLPKIHTTKEMKQNKTKITCLHYGIIPTVRT</sequence>
<dbReference type="EMBL" id="GBXM01014087">
    <property type="protein sequence ID" value="JAH94490.1"/>
    <property type="molecule type" value="Transcribed_RNA"/>
</dbReference>
<proteinExistence type="predicted"/>
<protein>
    <submittedName>
        <fullName evidence="1">Uncharacterized protein</fullName>
    </submittedName>
</protein>
<reference evidence="1" key="2">
    <citation type="journal article" date="2015" name="Fish Shellfish Immunol.">
        <title>Early steps in the European eel (Anguilla anguilla)-Vibrio vulnificus interaction in the gills: Role of the RtxA13 toxin.</title>
        <authorList>
            <person name="Callol A."/>
            <person name="Pajuelo D."/>
            <person name="Ebbesson L."/>
            <person name="Teles M."/>
            <person name="MacKenzie S."/>
            <person name="Amaro C."/>
        </authorList>
    </citation>
    <scope>NUCLEOTIDE SEQUENCE</scope>
</reference>
<organism evidence="1">
    <name type="scientific">Anguilla anguilla</name>
    <name type="common">European freshwater eel</name>
    <name type="synonym">Muraena anguilla</name>
    <dbReference type="NCBI Taxonomy" id="7936"/>
    <lineage>
        <taxon>Eukaryota</taxon>
        <taxon>Metazoa</taxon>
        <taxon>Chordata</taxon>
        <taxon>Craniata</taxon>
        <taxon>Vertebrata</taxon>
        <taxon>Euteleostomi</taxon>
        <taxon>Actinopterygii</taxon>
        <taxon>Neopterygii</taxon>
        <taxon>Teleostei</taxon>
        <taxon>Anguilliformes</taxon>
        <taxon>Anguillidae</taxon>
        <taxon>Anguilla</taxon>
    </lineage>
</organism>
<accession>A0A0E9WY00</accession>
<evidence type="ECO:0000313" key="1">
    <source>
        <dbReference type="EMBL" id="JAH94490.1"/>
    </source>
</evidence>